<feature type="transmembrane region" description="Helical" evidence="1">
    <location>
        <begin position="96"/>
        <end position="126"/>
    </location>
</feature>
<evidence type="ECO:0000313" key="3">
    <source>
        <dbReference type="Proteomes" id="UP001278188"/>
    </source>
</evidence>
<keyword evidence="1" id="KW-0812">Transmembrane</keyword>
<keyword evidence="1" id="KW-1133">Transmembrane helix</keyword>
<keyword evidence="3" id="KW-1185">Reference proteome</keyword>
<comment type="caution">
    <text evidence="2">The sequence shown here is derived from an EMBL/GenBank/DDBJ whole genome shotgun (WGS) entry which is preliminary data.</text>
</comment>
<dbReference type="Proteomes" id="UP001278188">
    <property type="component" value="Unassembled WGS sequence"/>
</dbReference>
<dbReference type="EMBL" id="JASVDY010000002">
    <property type="protein sequence ID" value="MDV2468799.1"/>
    <property type="molecule type" value="Genomic_DNA"/>
</dbReference>
<keyword evidence="1" id="KW-0472">Membrane</keyword>
<sequence>MQLKNHTDLIGCEECDAVFQRVPLATGEYAYCSCCGAELYRKINNFNTLLAMIVTALIVFIIANSFSIIKVELQGNYSETTLLGAAWIMFQTDRAFVGALLMLTTFIVPLLYILLMTYVLTVIMGIRREVFRNSRKTIRVVLRTLYFLRTWGMVEVFLIGILVTLVKLVGMVVVIPGIALWAIAILSVLLVYIGSIKIKDLWDAIDVYVPL</sequence>
<accession>A0ABU3WEG6</accession>
<feature type="transmembrane region" description="Helical" evidence="1">
    <location>
        <begin position="172"/>
        <end position="193"/>
    </location>
</feature>
<feature type="transmembrane region" description="Helical" evidence="1">
    <location>
        <begin position="146"/>
        <end position="166"/>
    </location>
</feature>
<name>A0ABU3WEG6_9GAMM</name>
<dbReference type="InterPro" id="IPR007498">
    <property type="entry name" value="PqiA-like"/>
</dbReference>
<feature type="transmembrane region" description="Helical" evidence="1">
    <location>
        <begin position="49"/>
        <end position="69"/>
    </location>
</feature>
<evidence type="ECO:0000313" key="2">
    <source>
        <dbReference type="EMBL" id="MDV2468799.1"/>
    </source>
</evidence>
<reference evidence="2 3" key="1">
    <citation type="submission" date="2023-06" db="EMBL/GenBank/DDBJ databases">
        <title>Genomic Analysis of Acinetobacter Strains Recovered from South Australian Aquatic Samples provides Insights into the Circulation of Antibiotic Resistance determinants in the Environment.</title>
        <authorList>
            <person name="Tobin L."/>
            <person name="Jarocki V.M."/>
            <person name="Kenyon J."/>
            <person name="Drigo B."/>
            <person name="Donner E."/>
            <person name="Djordjevic S.P."/>
            <person name="Hamidian M."/>
        </authorList>
    </citation>
    <scope>NUCLEOTIDE SEQUENCE [LARGE SCALE GENOMIC DNA]</scope>
    <source>
        <strain evidence="2 3">SAAc652</strain>
    </source>
</reference>
<gene>
    <name evidence="2" type="ORF">QR674_07365</name>
</gene>
<evidence type="ECO:0000256" key="1">
    <source>
        <dbReference type="SAM" id="Phobius"/>
    </source>
</evidence>
<dbReference type="RefSeq" id="WP_317083129.1">
    <property type="nucleotide sequence ID" value="NZ_JASVDY010000002.1"/>
</dbReference>
<proteinExistence type="predicted"/>
<protein>
    <submittedName>
        <fullName evidence="2">Paraquat-inducible protein A</fullName>
    </submittedName>
</protein>
<organism evidence="2 3">
    <name type="scientific">Acinetobacter chinensis</name>
    <dbReference type="NCBI Taxonomy" id="2004650"/>
    <lineage>
        <taxon>Bacteria</taxon>
        <taxon>Pseudomonadati</taxon>
        <taxon>Pseudomonadota</taxon>
        <taxon>Gammaproteobacteria</taxon>
        <taxon>Moraxellales</taxon>
        <taxon>Moraxellaceae</taxon>
        <taxon>Acinetobacter</taxon>
    </lineage>
</organism>
<dbReference type="Pfam" id="PF04403">
    <property type="entry name" value="PqiA"/>
    <property type="match status" value="1"/>
</dbReference>